<evidence type="ECO:0000313" key="1">
    <source>
        <dbReference type="EMBL" id="MDR4305315.1"/>
    </source>
</evidence>
<protein>
    <submittedName>
        <fullName evidence="1">Uncharacterized protein</fullName>
    </submittedName>
</protein>
<gene>
    <name evidence="1" type="ORF">IHQ68_01595</name>
</gene>
<accession>A0ABU1DBL9</accession>
<dbReference type="Proteomes" id="UP001181622">
    <property type="component" value="Unassembled WGS sequence"/>
</dbReference>
<keyword evidence="2" id="KW-1185">Reference proteome</keyword>
<organism evidence="1 2">
    <name type="scientific">Chelatococcus sambhunathii</name>
    <dbReference type="NCBI Taxonomy" id="363953"/>
    <lineage>
        <taxon>Bacteria</taxon>
        <taxon>Pseudomonadati</taxon>
        <taxon>Pseudomonadota</taxon>
        <taxon>Alphaproteobacteria</taxon>
        <taxon>Hyphomicrobiales</taxon>
        <taxon>Chelatococcaceae</taxon>
        <taxon>Chelatococcus</taxon>
    </lineage>
</organism>
<dbReference type="EMBL" id="JADBEO010000002">
    <property type="protein sequence ID" value="MDR4305315.1"/>
    <property type="molecule type" value="Genomic_DNA"/>
</dbReference>
<evidence type="ECO:0000313" key="2">
    <source>
        <dbReference type="Proteomes" id="UP001181622"/>
    </source>
</evidence>
<dbReference type="RefSeq" id="WP_309388363.1">
    <property type="nucleotide sequence ID" value="NZ_JADBEO010000002.1"/>
</dbReference>
<reference evidence="1" key="1">
    <citation type="submission" date="2020-10" db="EMBL/GenBank/DDBJ databases">
        <authorList>
            <person name="Abbas A."/>
            <person name="Razzaq R."/>
            <person name="Waqas M."/>
            <person name="Abbas N."/>
            <person name="Nielsen T.K."/>
            <person name="Hansen L.H."/>
            <person name="Hussain S."/>
            <person name="Shahid M."/>
        </authorList>
    </citation>
    <scope>NUCLEOTIDE SEQUENCE</scope>
    <source>
        <strain evidence="1">S14</strain>
    </source>
</reference>
<proteinExistence type="predicted"/>
<comment type="caution">
    <text evidence="1">The sequence shown here is derived from an EMBL/GenBank/DDBJ whole genome shotgun (WGS) entry which is preliminary data.</text>
</comment>
<name>A0ABU1DBL9_9HYPH</name>
<sequence length="175" mass="19494">MSMIRPAALSALEEKAVEAASVERDFRENYAQEIARLERERQRAWRRFNFLAALVAADFATPDRDASRAAQRAAAIDELDWPETDPATANLLDAMTQLADAIHDERLLTEADAAAETLDERPVPVSGMRNDPAAARAPAILFALAAFEERYEQIRGKPFAAQFDRTFAETPLVDF</sequence>